<name>A0A8C9ZLE9_SANLU</name>
<dbReference type="InterPro" id="IPR036179">
    <property type="entry name" value="Ig-like_dom_sf"/>
</dbReference>
<accession>A0A8C9ZLE9</accession>
<dbReference type="GO" id="GO:0005886">
    <property type="term" value="C:plasma membrane"/>
    <property type="evidence" value="ECO:0007669"/>
    <property type="project" value="UniProtKB-SubCell"/>
</dbReference>
<dbReference type="InterPro" id="IPR003598">
    <property type="entry name" value="Ig_sub2"/>
</dbReference>
<dbReference type="PANTHER" id="PTHR44170">
    <property type="entry name" value="PROTEIN SIDEKICK"/>
    <property type="match status" value="1"/>
</dbReference>
<dbReference type="GeneTree" id="ENSGT00940000164703"/>
<feature type="domain" description="Ig-like" evidence="5">
    <location>
        <begin position="493"/>
        <end position="576"/>
    </location>
</feature>
<evidence type="ECO:0000259" key="6">
    <source>
        <dbReference type="PROSITE" id="PS50853"/>
    </source>
</evidence>
<evidence type="ECO:0000256" key="3">
    <source>
        <dbReference type="ARBA" id="ARBA00023319"/>
    </source>
</evidence>
<feature type="domain" description="Fibronectin type-III" evidence="6">
    <location>
        <begin position="788"/>
        <end position="882"/>
    </location>
</feature>
<feature type="domain" description="Fibronectin type-III" evidence="6">
    <location>
        <begin position="686"/>
        <end position="783"/>
    </location>
</feature>
<dbReference type="Pfam" id="PF00041">
    <property type="entry name" value="fn3"/>
    <property type="match status" value="3"/>
</dbReference>
<dbReference type="InterPro" id="IPR013783">
    <property type="entry name" value="Ig-like_fold"/>
</dbReference>
<dbReference type="GO" id="GO:0030424">
    <property type="term" value="C:axon"/>
    <property type="evidence" value="ECO:0007669"/>
    <property type="project" value="TreeGrafter"/>
</dbReference>
<dbReference type="InterPro" id="IPR003961">
    <property type="entry name" value="FN3_dom"/>
</dbReference>
<evidence type="ECO:0000313" key="8">
    <source>
        <dbReference type="Proteomes" id="UP000694568"/>
    </source>
</evidence>
<dbReference type="PROSITE" id="PS50835">
    <property type="entry name" value="IG_LIKE"/>
    <property type="match status" value="6"/>
</dbReference>
<dbReference type="SUPFAM" id="SSF48726">
    <property type="entry name" value="Immunoglobulin"/>
    <property type="match status" value="6"/>
</dbReference>
<dbReference type="GO" id="GO:0007420">
    <property type="term" value="P:brain development"/>
    <property type="evidence" value="ECO:0007669"/>
    <property type="project" value="TreeGrafter"/>
</dbReference>
<dbReference type="Pfam" id="PF07679">
    <property type="entry name" value="I-set"/>
    <property type="match status" value="1"/>
</dbReference>
<dbReference type="PROSITE" id="PS50853">
    <property type="entry name" value="FN3"/>
    <property type="match status" value="3"/>
</dbReference>
<gene>
    <name evidence="7" type="primary">cntn2</name>
</gene>
<evidence type="ECO:0000256" key="4">
    <source>
        <dbReference type="SAM" id="MobiDB-lite"/>
    </source>
</evidence>
<keyword evidence="2" id="KW-1015">Disulfide bond</keyword>
<dbReference type="CDD" id="cd00063">
    <property type="entry name" value="FN3"/>
    <property type="match status" value="3"/>
</dbReference>
<keyword evidence="3" id="KW-0393">Immunoglobulin domain</keyword>
<reference evidence="7" key="2">
    <citation type="submission" date="2025-09" db="UniProtKB">
        <authorList>
            <consortium name="Ensembl"/>
        </authorList>
    </citation>
    <scope>IDENTIFICATION</scope>
</reference>
<reference evidence="7" key="1">
    <citation type="submission" date="2025-08" db="UniProtKB">
        <authorList>
            <consortium name="Ensembl"/>
        </authorList>
    </citation>
    <scope>IDENTIFICATION</scope>
</reference>
<dbReference type="SUPFAM" id="SSF49265">
    <property type="entry name" value="Fibronectin type III"/>
    <property type="match status" value="2"/>
</dbReference>
<dbReference type="SMART" id="SM00409">
    <property type="entry name" value="IG"/>
    <property type="match status" value="6"/>
</dbReference>
<evidence type="ECO:0000313" key="7">
    <source>
        <dbReference type="Ensembl" id="ENSSLUP00000040189.1"/>
    </source>
</evidence>
<evidence type="ECO:0000256" key="1">
    <source>
        <dbReference type="ARBA" id="ARBA00022737"/>
    </source>
</evidence>
<sequence length="999" mass="110077">MLQWLLYTVLFIYSIIVLLKMLFPGGDVCVSGHDSGPLFEEQPSSLIYPEGLSEGKVTLSCQARASPTASYRWLVNGTEVPLGLDLRYTLVAGNLVISSPEPARDTGSYQCLAINRCGTIISRAANLKFGYLHDFPPDSRSPQTAYEGVGTFLACQPPIHYPALSYRWLINEFPNFIKKDDSRWFVSQVTGNLYVARAEPNDTGNYFCFTTINMDISTKSTFSKANALTVMPDGTTPPRTIKVRFPTETYGLAGHSAQLECFAYGNPVPKLRWRKVDGLMPSKASASAEGPTLILPELSFDDEGVYECEAYNSEGSDTYQGRINVQAQPEWLQVMSDSEVEISSELVWSCVAAGKPRPSVRWLRNGHNLALEDSGMYQCVAENKHGTIYSTAELRVQVQAPDFRLNPVRRLIPAARGGQVKMECRPRAAPKPSLFWSRGTELLTNSSRVTVTPDGVLWINNISRADEGKYTCFAENYLGKANSTGHLSVRDATKITLAPSNADINQGENVTLQCHASHDPTMDLTFTWALNRVLLDLEKENIGDLLIVNAQLSQAGMYMCTAQTVVDSASASAKLVVRGPPGPPGGLLVKNVAEASVELRWSRGYDNHSPIGKYVIMGRSSLSAGWKKMMTEPVNIEGNAESARVMGLMPWMDYEFQVIASNILGSGEASLPSHTVRTQQAAPTVAPSGLGGGGGDRNELIVTWTPMAREYQNGDGFGYTLAFKKKDTPSWTVVRIPHVESSRYVYYNDSLLPYSPFEVKIKAYNRRGEGPFSQIAVVYSAEEEPTVGPSTINATALSAFEIQVSWEPVQQLSGILRGYEIRYWRQHEREAAADRVRTAGLETTARVSGLRPSTRYHVAVLAYNSAGTGPPSPRTTVTTRKPPPNRRPGNVSWRTDGSWVTVRWDAVKAMHNESAVLGYKVLYKHEGQTALKVLDHTKTSMSLPLPKDNGYIVLEIRSWGEGGDGPSNLTIIQNFNIYKYGLLLTKLPKNNMDGSIQYS</sequence>
<dbReference type="AlphaFoldDB" id="A0A8C9ZLE9"/>
<evidence type="ECO:0000259" key="5">
    <source>
        <dbReference type="PROSITE" id="PS50835"/>
    </source>
</evidence>
<dbReference type="SMART" id="SM00408">
    <property type="entry name" value="IGc2"/>
    <property type="match status" value="5"/>
</dbReference>
<dbReference type="Gene3D" id="2.60.40.10">
    <property type="entry name" value="Immunoglobulins"/>
    <property type="match status" value="11"/>
</dbReference>
<dbReference type="GO" id="GO:0098552">
    <property type="term" value="C:side of membrane"/>
    <property type="evidence" value="ECO:0007669"/>
    <property type="project" value="UniProtKB-KW"/>
</dbReference>
<dbReference type="GO" id="GO:0007411">
    <property type="term" value="P:axon guidance"/>
    <property type="evidence" value="ECO:0007669"/>
    <property type="project" value="TreeGrafter"/>
</dbReference>
<dbReference type="Pfam" id="PF13927">
    <property type="entry name" value="Ig_3"/>
    <property type="match status" value="3"/>
</dbReference>
<dbReference type="CDD" id="cd04969">
    <property type="entry name" value="Ig5_Contactin"/>
    <property type="match status" value="1"/>
</dbReference>
<dbReference type="InterPro" id="IPR007110">
    <property type="entry name" value="Ig-like_dom"/>
</dbReference>
<dbReference type="InterPro" id="IPR003599">
    <property type="entry name" value="Ig_sub"/>
</dbReference>
<keyword evidence="1" id="KW-0677">Repeat</keyword>
<feature type="region of interest" description="Disordered" evidence="4">
    <location>
        <begin position="864"/>
        <end position="891"/>
    </location>
</feature>
<keyword evidence="8" id="KW-1185">Reference proteome</keyword>
<dbReference type="InterPro" id="IPR036116">
    <property type="entry name" value="FN3_sf"/>
</dbReference>
<dbReference type="InterPro" id="IPR013098">
    <property type="entry name" value="Ig_I-set"/>
</dbReference>
<proteinExistence type="predicted"/>
<organism evidence="7 8">
    <name type="scientific">Sander lucioperca</name>
    <name type="common">Pike-perch</name>
    <name type="synonym">Perca lucioperca</name>
    <dbReference type="NCBI Taxonomy" id="283035"/>
    <lineage>
        <taxon>Eukaryota</taxon>
        <taxon>Metazoa</taxon>
        <taxon>Chordata</taxon>
        <taxon>Craniata</taxon>
        <taxon>Vertebrata</taxon>
        <taxon>Euteleostomi</taxon>
        <taxon>Actinopterygii</taxon>
        <taxon>Neopterygii</taxon>
        <taxon>Teleostei</taxon>
        <taxon>Neoteleostei</taxon>
        <taxon>Acanthomorphata</taxon>
        <taxon>Eupercaria</taxon>
        <taxon>Perciformes</taxon>
        <taxon>Percoidei</taxon>
        <taxon>Percidae</taxon>
        <taxon>Luciopercinae</taxon>
        <taxon>Sander</taxon>
    </lineage>
</organism>
<feature type="domain" description="Ig-like" evidence="5">
    <location>
        <begin position="238"/>
        <end position="324"/>
    </location>
</feature>
<feature type="domain" description="Ig-like" evidence="5">
    <location>
        <begin position="401"/>
        <end position="488"/>
    </location>
</feature>
<protein>
    <submittedName>
        <fullName evidence="7">Contactin 2</fullName>
    </submittedName>
</protein>
<feature type="domain" description="Ig-like" evidence="5">
    <location>
        <begin position="329"/>
        <end position="395"/>
    </location>
</feature>
<evidence type="ECO:0000256" key="2">
    <source>
        <dbReference type="ARBA" id="ARBA00023157"/>
    </source>
</evidence>
<feature type="domain" description="Ig-like" evidence="5">
    <location>
        <begin position="136"/>
        <end position="223"/>
    </location>
</feature>
<dbReference type="PANTHER" id="PTHR44170:SF28">
    <property type="entry name" value="CONTACTIN-2"/>
    <property type="match status" value="1"/>
</dbReference>
<dbReference type="Ensembl" id="ENSSLUT00000041492.1">
    <property type="protein sequence ID" value="ENSSLUP00000040189.1"/>
    <property type="gene ID" value="ENSSLUG00000017627.1"/>
</dbReference>
<dbReference type="Proteomes" id="UP000694568">
    <property type="component" value="Unplaced"/>
</dbReference>
<feature type="domain" description="Ig-like" evidence="5">
    <location>
        <begin position="37"/>
        <end position="128"/>
    </location>
</feature>
<dbReference type="GO" id="GO:0098632">
    <property type="term" value="F:cell-cell adhesion mediator activity"/>
    <property type="evidence" value="ECO:0007669"/>
    <property type="project" value="TreeGrafter"/>
</dbReference>
<dbReference type="SMART" id="SM00060">
    <property type="entry name" value="FN3"/>
    <property type="match status" value="4"/>
</dbReference>
<feature type="domain" description="Fibronectin type-III" evidence="6">
    <location>
        <begin position="583"/>
        <end position="681"/>
    </location>
</feature>